<keyword evidence="6" id="KW-0175">Coiled coil</keyword>
<dbReference type="InterPro" id="IPR042177">
    <property type="entry name" value="Cell/Rod_1"/>
</dbReference>
<evidence type="ECO:0000256" key="1">
    <source>
        <dbReference type="ARBA" id="ARBA00009369"/>
    </source>
</evidence>
<dbReference type="PIRSF" id="PIRSF038471">
    <property type="entry name" value="MreC"/>
    <property type="match status" value="1"/>
</dbReference>
<dbReference type="RefSeq" id="WP_282592235.1">
    <property type="nucleotide sequence ID" value="NZ_JAPAAF010000019.1"/>
</dbReference>
<reference evidence="9" key="1">
    <citation type="submission" date="2022-10" db="EMBL/GenBank/DDBJ databases">
        <title>Gaoshiqiia sediminis gen. nov., sp. nov., isolated from coastal sediment.</title>
        <authorList>
            <person name="Yu W.X."/>
            <person name="Mu D.S."/>
            <person name="Du J.Z."/>
            <person name="Liang Y.Q."/>
        </authorList>
    </citation>
    <scope>NUCLEOTIDE SEQUENCE</scope>
    <source>
        <strain evidence="9">A06</strain>
    </source>
</reference>
<evidence type="ECO:0000313" key="10">
    <source>
        <dbReference type="Proteomes" id="UP001163821"/>
    </source>
</evidence>
<gene>
    <name evidence="9" type="primary">mreC</name>
    <name evidence="9" type="ORF">N2K84_12890</name>
</gene>
<comment type="function">
    <text evidence="5">Involved in formation and maintenance of cell shape.</text>
</comment>
<dbReference type="EMBL" id="JAPAAF010000019">
    <property type="protein sequence ID" value="MCW0483633.1"/>
    <property type="molecule type" value="Genomic_DNA"/>
</dbReference>
<dbReference type="PANTHER" id="PTHR34138">
    <property type="entry name" value="CELL SHAPE-DETERMINING PROTEIN MREC"/>
    <property type="match status" value="1"/>
</dbReference>
<evidence type="ECO:0000259" key="8">
    <source>
        <dbReference type="Pfam" id="PF04085"/>
    </source>
</evidence>
<feature type="transmembrane region" description="Helical" evidence="7">
    <location>
        <begin position="12"/>
        <end position="31"/>
    </location>
</feature>
<dbReference type="InterPro" id="IPR055342">
    <property type="entry name" value="MreC_beta-barrel_core"/>
</dbReference>
<feature type="coiled-coil region" evidence="6">
    <location>
        <begin position="60"/>
        <end position="87"/>
    </location>
</feature>
<keyword evidence="7" id="KW-0472">Membrane</keyword>
<dbReference type="InterPro" id="IPR042175">
    <property type="entry name" value="Cell/Rod_MreC_2"/>
</dbReference>
<name>A0AA42C683_9BACT</name>
<accession>A0AA42C683</accession>
<dbReference type="GO" id="GO:0008360">
    <property type="term" value="P:regulation of cell shape"/>
    <property type="evidence" value="ECO:0007669"/>
    <property type="project" value="UniProtKB-KW"/>
</dbReference>
<dbReference type="Pfam" id="PF04085">
    <property type="entry name" value="MreC"/>
    <property type="match status" value="1"/>
</dbReference>
<proteinExistence type="inferred from homology"/>
<evidence type="ECO:0000256" key="4">
    <source>
        <dbReference type="ARBA" id="ARBA00032089"/>
    </source>
</evidence>
<sequence length="275" mass="31305">MRSLFRFLSQNYFFLLFLVLESISLVLIVNYNNFQKVQFLNSSNRVTASIYESFNSVYSFFNLKQTNAELAAENARLRNQLQTFIGEMVPLQADSIPTDSVQYEFIPARVINSSFNKQYNYITLNKGRKDGVEPDMGIIGPTGVVGIITQVSDHYATGPTILNKRWRVSAKIKSSNYFGSLAWDGLNYQKASLNEIPFHVEMTIGDTIVTSGYSSVFPEGIPIGQIDDFTYQSGDNFYDISVTLTTNFANLSHVEVIKNKHRNELNNMQQQYRNE</sequence>
<dbReference type="Gene3D" id="2.40.10.340">
    <property type="entry name" value="Rod shape-determining protein MreC, domain 1"/>
    <property type="match status" value="1"/>
</dbReference>
<dbReference type="Proteomes" id="UP001163821">
    <property type="component" value="Unassembled WGS sequence"/>
</dbReference>
<dbReference type="NCBIfam" id="NF010532">
    <property type="entry name" value="PRK13922.9-3"/>
    <property type="match status" value="1"/>
</dbReference>
<dbReference type="GO" id="GO:0005886">
    <property type="term" value="C:plasma membrane"/>
    <property type="evidence" value="ECO:0007669"/>
    <property type="project" value="TreeGrafter"/>
</dbReference>
<dbReference type="Gene3D" id="2.40.10.350">
    <property type="entry name" value="Rod shape-determining protein MreC, domain 2"/>
    <property type="match status" value="1"/>
</dbReference>
<protein>
    <recommendedName>
        <fullName evidence="2 5">Cell shape-determining protein MreC</fullName>
    </recommendedName>
    <alternativeName>
        <fullName evidence="4 5">Cell shape protein MreC</fullName>
    </alternativeName>
</protein>
<feature type="domain" description="Rod shape-determining protein MreC beta-barrel core" evidence="8">
    <location>
        <begin position="110"/>
        <end position="258"/>
    </location>
</feature>
<comment type="caution">
    <text evidence="9">The sequence shown here is derived from an EMBL/GenBank/DDBJ whole genome shotgun (WGS) entry which is preliminary data.</text>
</comment>
<evidence type="ECO:0000256" key="3">
    <source>
        <dbReference type="ARBA" id="ARBA00022960"/>
    </source>
</evidence>
<comment type="similarity">
    <text evidence="1 5">Belongs to the MreC family.</text>
</comment>
<keyword evidence="7" id="KW-1133">Transmembrane helix</keyword>
<evidence type="ECO:0000256" key="2">
    <source>
        <dbReference type="ARBA" id="ARBA00013855"/>
    </source>
</evidence>
<dbReference type="PANTHER" id="PTHR34138:SF1">
    <property type="entry name" value="CELL SHAPE-DETERMINING PROTEIN MREC"/>
    <property type="match status" value="1"/>
</dbReference>
<keyword evidence="7" id="KW-0812">Transmembrane</keyword>
<evidence type="ECO:0000313" key="9">
    <source>
        <dbReference type="EMBL" id="MCW0483633.1"/>
    </source>
</evidence>
<evidence type="ECO:0000256" key="5">
    <source>
        <dbReference type="PIRNR" id="PIRNR038471"/>
    </source>
</evidence>
<dbReference type="AlphaFoldDB" id="A0AA42C683"/>
<keyword evidence="3 5" id="KW-0133">Cell shape</keyword>
<organism evidence="9 10">
    <name type="scientific">Gaoshiqia sediminis</name>
    <dbReference type="NCBI Taxonomy" id="2986998"/>
    <lineage>
        <taxon>Bacteria</taxon>
        <taxon>Pseudomonadati</taxon>
        <taxon>Bacteroidota</taxon>
        <taxon>Bacteroidia</taxon>
        <taxon>Marinilabiliales</taxon>
        <taxon>Prolixibacteraceae</taxon>
        <taxon>Gaoshiqia</taxon>
    </lineage>
</organism>
<evidence type="ECO:0000256" key="6">
    <source>
        <dbReference type="SAM" id="Coils"/>
    </source>
</evidence>
<dbReference type="InterPro" id="IPR007221">
    <property type="entry name" value="MreC"/>
</dbReference>
<keyword evidence="10" id="KW-1185">Reference proteome</keyword>
<evidence type="ECO:0000256" key="7">
    <source>
        <dbReference type="SAM" id="Phobius"/>
    </source>
</evidence>